<keyword evidence="3" id="KW-1185">Reference proteome</keyword>
<protein>
    <recommendedName>
        <fullName evidence="4">AcrB/AcrD/AcrF family protein</fullName>
    </recommendedName>
</protein>
<feature type="transmembrane region" description="Helical" evidence="1">
    <location>
        <begin position="372"/>
        <end position="389"/>
    </location>
</feature>
<sequence length="590" mass="63881">MAYDRRARLGEFPLGQIILAWLAVSAILFLTGLPSLLKGQFPDPDDVLRLVQVRDLLAGQAWFDPMQYRIDPPAGTAMHWSRLVDMPLAAVIILFTPLVGQANAELVALIALPIITFGLAAAVIGRLAWRLLGTRVAIFAVLACGFLPALLFQFRPMRIDHHGWQIFSVAVALWAISWRDARKGGWLAGIAMAFGLSISLEILPMAGAFGGILFVRWWLDHAQRGWLVAYMQALSGGLLLFYLATRGPSAWTQYCDSISPAHLGFFLVAALGTWVIAKTTKLRGFGLVLLFSLVGAAALATYALSSPDCLRTPFAALDPAVDAFWYRRVLEGQPFWVQAAAVVVPALIQMTAAVGATIAIRAQSMGWMRVWWTEYLALLLASIVLALLVARSLALASIIAAIPLGWLATRLLERVRMEKAIAARIASVLILIMLLVPMTPVTLWQNLAPDTQVEGKPARSVDEARCVIREQAGLLGKLPKGTVFATLDIGPSILLESHHGVVATGHHRANEAMADVINGFTKPADEARPIIASRGADYVALCSDLVETSMFTALAPDGLGADLVAGNPPEWLEPVDLGGPEEFLVYRVVD</sequence>
<feature type="transmembrane region" description="Helical" evidence="1">
    <location>
        <begin position="335"/>
        <end position="360"/>
    </location>
</feature>
<proteinExistence type="predicted"/>
<dbReference type="EMBL" id="CP081294">
    <property type="protein sequence ID" value="QZD94029.1"/>
    <property type="molecule type" value="Genomic_DNA"/>
</dbReference>
<name>A0ABX8ZYQ7_9SPHN</name>
<accession>A0ABX8ZYQ7</accession>
<feature type="transmembrane region" description="Helical" evidence="1">
    <location>
        <begin position="227"/>
        <end position="245"/>
    </location>
</feature>
<keyword evidence="1" id="KW-0472">Membrane</keyword>
<dbReference type="Proteomes" id="UP000824321">
    <property type="component" value="Chromosome"/>
</dbReference>
<dbReference type="RefSeq" id="WP_221429795.1">
    <property type="nucleotide sequence ID" value="NZ_CP081294.1"/>
</dbReference>
<feature type="transmembrane region" description="Helical" evidence="1">
    <location>
        <begin position="80"/>
        <end position="99"/>
    </location>
</feature>
<feature type="transmembrane region" description="Helical" evidence="1">
    <location>
        <begin position="284"/>
        <end position="304"/>
    </location>
</feature>
<feature type="transmembrane region" description="Helical" evidence="1">
    <location>
        <begin position="257"/>
        <end position="277"/>
    </location>
</feature>
<feature type="transmembrane region" description="Helical" evidence="1">
    <location>
        <begin position="106"/>
        <end position="129"/>
    </location>
</feature>
<reference evidence="2 3" key="1">
    <citation type="submission" date="2021-08" db="EMBL/GenBank/DDBJ databases">
        <title>Comparative Genomics Analysis of the Genus Qipengyuania Reveals Extensive Genetic Diversity and Metabolic Versatility, Including the Description of Fifteen Novel Species.</title>
        <authorList>
            <person name="Liu Y."/>
        </authorList>
    </citation>
    <scope>NUCLEOTIDE SEQUENCE [LARGE SCALE GENOMIC DNA]</scope>
    <source>
        <strain evidence="2 3">1NDH1</strain>
    </source>
</reference>
<feature type="transmembrane region" description="Helical" evidence="1">
    <location>
        <begin position="135"/>
        <end position="152"/>
    </location>
</feature>
<evidence type="ECO:0008006" key="4">
    <source>
        <dbReference type="Google" id="ProtNLM"/>
    </source>
</evidence>
<evidence type="ECO:0000313" key="2">
    <source>
        <dbReference type="EMBL" id="QZD94029.1"/>
    </source>
</evidence>
<feature type="transmembrane region" description="Helical" evidence="1">
    <location>
        <begin position="187"/>
        <end position="215"/>
    </location>
</feature>
<evidence type="ECO:0000313" key="3">
    <source>
        <dbReference type="Proteomes" id="UP000824321"/>
    </source>
</evidence>
<evidence type="ECO:0000256" key="1">
    <source>
        <dbReference type="SAM" id="Phobius"/>
    </source>
</evidence>
<gene>
    <name evidence="2" type="ORF">K3136_07860</name>
</gene>
<feature type="transmembrane region" description="Helical" evidence="1">
    <location>
        <begin position="395"/>
        <end position="413"/>
    </location>
</feature>
<keyword evidence="1" id="KW-1133">Transmembrane helix</keyword>
<feature type="transmembrane region" description="Helical" evidence="1">
    <location>
        <begin position="425"/>
        <end position="444"/>
    </location>
</feature>
<feature type="transmembrane region" description="Helical" evidence="1">
    <location>
        <begin position="12"/>
        <end position="33"/>
    </location>
</feature>
<feature type="transmembrane region" description="Helical" evidence="1">
    <location>
        <begin position="164"/>
        <end position="181"/>
    </location>
</feature>
<keyword evidence="1" id="KW-0812">Transmembrane</keyword>
<organism evidence="2 3">
    <name type="scientific">Qipengyuania gelatinilytica</name>
    <dbReference type="NCBI Taxonomy" id="2867231"/>
    <lineage>
        <taxon>Bacteria</taxon>
        <taxon>Pseudomonadati</taxon>
        <taxon>Pseudomonadota</taxon>
        <taxon>Alphaproteobacteria</taxon>
        <taxon>Sphingomonadales</taxon>
        <taxon>Erythrobacteraceae</taxon>
        <taxon>Qipengyuania</taxon>
    </lineage>
</organism>